<dbReference type="OrthoDB" id="6349744at2759"/>
<accession>A0A6H5J5D0</accession>
<reference evidence="1 2" key="1">
    <citation type="submission" date="2020-02" db="EMBL/GenBank/DDBJ databases">
        <authorList>
            <person name="Ferguson B K."/>
        </authorList>
    </citation>
    <scope>NUCLEOTIDE SEQUENCE [LARGE SCALE GENOMIC DNA]</scope>
</reference>
<gene>
    <name evidence="1" type="ORF">TBRA_LOCUS16283</name>
</gene>
<evidence type="ECO:0000313" key="2">
    <source>
        <dbReference type="Proteomes" id="UP000479190"/>
    </source>
</evidence>
<dbReference type="EMBL" id="CADCXV010001483">
    <property type="protein sequence ID" value="CAB0044695.1"/>
    <property type="molecule type" value="Genomic_DNA"/>
</dbReference>
<dbReference type="AlphaFoldDB" id="A0A6H5J5D0"/>
<organism evidence="1 2">
    <name type="scientific">Trichogramma brassicae</name>
    <dbReference type="NCBI Taxonomy" id="86971"/>
    <lineage>
        <taxon>Eukaryota</taxon>
        <taxon>Metazoa</taxon>
        <taxon>Ecdysozoa</taxon>
        <taxon>Arthropoda</taxon>
        <taxon>Hexapoda</taxon>
        <taxon>Insecta</taxon>
        <taxon>Pterygota</taxon>
        <taxon>Neoptera</taxon>
        <taxon>Endopterygota</taxon>
        <taxon>Hymenoptera</taxon>
        <taxon>Apocrita</taxon>
        <taxon>Proctotrupomorpha</taxon>
        <taxon>Chalcidoidea</taxon>
        <taxon>Trichogrammatidae</taxon>
        <taxon>Trichogramma</taxon>
    </lineage>
</organism>
<sequence length="108" mass="12380">MEEILALPSVNGPDEVLDILNKISNTRLADEKFSHKVEEYESKIGEISKEVKALKNAVDSEQQVLDSKIAEFEDYNNLLELLSMTLKLWVKIMSKLELQYLILIKSIN</sequence>
<dbReference type="Proteomes" id="UP000479190">
    <property type="component" value="Unassembled WGS sequence"/>
</dbReference>
<evidence type="ECO:0000313" key="1">
    <source>
        <dbReference type="EMBL" id="CAB0044695.1"/>
    </source>
</evidence>
<name>A0A6H5J5D0_9HYME</name>
<keyword evidence="2" id="KW-1185">Reference proteome</keyword>
<protein>
    <submittedName>
        <fullName evidence="1">Uncharacterized protein</fullName>
    </submittedName>
</protein>
<proteinExistence type="predicted"/>